<protein>
    <recommendedName>
        <fullName evidence="3">Phage tail sheath protein</fullName>
    </recommendedName>
</protein>
<keyword evidence="2" id="KW-1185">Reference proteome</keyword>
<evidence type="ECO:0008006" key="3">
    <source>
        <dbReference type="Google" id="ProtNLM"/>
    </source>
</evidence>
<dbReference type="OrthoDB" id="6669438at2"/>
<evidence type="ECO:0000313" key="1">
    <source>
        <dbReference type="EMBL" id="SNX44228.1"/>
    </source>
</evidence>
<dbReference type="Proteomes" id="UP000219042">
    <property type="component" value="Unassembled WGS sequence"/>
</dbReference>
<evidence type="ECO:0000313" key="2">
    <source>
        <dbReference type="Proteomes" id="UP000219042"/>
    </source>
</evidence>
<accession>A0A240E644</accession>
<organism evidence="1 2">
    <name type="scientific">Acinetobacter puyangensis</name>
    <dbReference type="NCBI Taxonomy" id="1096779"/>
    <lineage>
        <taxon>Bacteria</taxon>
        <taxon>Pseudomonadati</taxon>
        <taxon>Pseudomonadota</taxon>
        <taxon>Gammaproteobacteria</taxon>
        <taxon>Moraxellales</taxon>
        <taxon>Moraxellaceae</taxon>
        <taxon>Acinetobacter</taxon>
    </lineage>
</organism>
<proteinExistence type="predicted"/>
<dbReference type="EMBL" id="OANT01000002">
    <property type="protein sequence ID" value="SNX44228.1"/>
    <property type="molecule type" value="Genomic_DNA"/>
</dbReference>
<sequence>MTAVAVNLNSSGQISLGNTEGAAFGIDYDLYNYLGSEVALKIQFFGKVANPTKGSQIVCRLTWIDTLAGDEIYQVQGNLSWNEEDNSSLWNVAGAKNIFKSFELVYGNNSYSNMIAAILLSDAYNSVNSLGRNSIQLVLIEDQPPGFDADTLYKTLISLDQRPSDIGLNGLDYLEVYSALYRVIDNLNIPLIVELDPTLDQDVAISLAQSLDAQDHRVQLIWSPNTCRPRDASSLRGRQKPCYVLGHYLGLKALRNVKTTAQSIPMIADPVAGEPYPFKLKAMTPRDDVIFDEETIEALAEAKINVVRRINYDTGIQFVMSDVLTQYVSETSALRVVNAAEIACYTTNRVTEILKRHMLKKTTSFLEDAGRDITKFLNACYSAGLIVDAEDLGYQPYQFSLVPDESKPFERVRLYLARRPEGAVRSVIFDDVITK</sequence>
<dbReference type="AlphaFoldDB" id="A0A240E644"/>
<gene>
    <name evidence="1" type="ORF">SAMN05421731_102389</name>
</gene>
<dbReference type="RefSeq" id="WP_097078473.1">
    <property type="nucleotide sequence ID" value="NZ_BAABHT010000003.1"/>
</dbReference>
<reference evidence="2" key="1">
    <citation type="submission" date="2016-09" db="EMBL/GenBank/DDBJ databases">
        <authorList>
            <person name="Varghese N."/>
            <person name="Submissions S."/>
        </authorList>
    </citation>
    <scope>NUCLEOTIDE SEQUENCE [LARGE SCALE GENOMIC DNA]</scope>
    <source>
        <strain evidence="2">ANC 4466</strain>
    </source>
</reference>
<name>A0A240E644_9GAMM</name>